<protein>
    <recommendedName>
        <fullName evidence="1">Heterokaryon incompatibility domain-containing protein</fullName>
    </recommendedName>
</protein>
<dbReference type="InterPro" id="IPR010730">
    <property type="entry name" value="HET"/>
</dbReference>
<feature type="non-terminal residue" evidence="2">
    <location>
        <position position="1"/>
    </location>
</feature>
<keyword evidence="3" id="KW-1185">Reference proteome</keyword>
<accession>A0AAN6N769</accession>
<reference evidence="3" key="1">
    <citation type="journal article" date="2023" name="Mol. Phylogenet. Evol.">
        <title>Genome-scale phylogeny and comparative genomics of the fungal order Sordariales.</title>
        <authorList>
            <person name="Hensen N."/>
            <person name="Bonometti L."/>
            <person name="Westerberg I."/>
            <person name="Brannstrom I.O."/>
            <person name="Guillou S."/>
            <person name="Cros-Aarteil S."/>
            <person name="Calhoun S."/>
            <person name="Haridas S."/>
            <person name="Kuo A."/>
            <person name="Mondo S."/>
            <person name="Pangilinan J."/>
            <person name="Riley R."/>
            <person name="LaButti K."/>
            <person name="Andreopoulos B."/>
            <person name="Lipzen A."/>
            <person name="Chen C."/>
            <person name="Yan M."/>
            <person name="Daum C."/>
            <person name="Ng V."/>
            <person name="Clum A."/>
            <person name="Steindorff A."/>
            <person name="Ohm R.A."/>
            <person name="Martin F."/>
            <person name="Silar P."/>
            <person name="Natvig D.O."/>
            <person name="Lalanne C."/>
            <person name="Gautier V."/>
            <person name="Ament-Velasquez S.L."/>
            <person name="Kruys A."/>
            <person name="Hutchinson M.I."/>
            <person name="Powell A.J."/>
            <person name="Barry K."/>
            <person name="Miller A.N."/>
            <person name="Grigoriev I.V."/>
            <person name="Debuchy R."/>
            <person name="Gladieux P."/>
            <person name="Hiltunen Thoren M."/>
            <person name="Johannesson H."/>
        </authorList>
    </citation>
    <scope>NUCLEOTIDE SEQUENCE [LARGE SCALE GENOMIC DNA]</scope>
    <source>
        <strain evidence="3">CBS 340.73</strain>
    </source>
</reference>
<organism evidence="2 3">
    <name type="scientific">Diplogelasinospora grovesii</name>
    <dbReference type="NCBI Taxonomy" id="303347"/>
    <lineage>
        <taxon>Eukaryota</taxon>
        <taxon>Fungi</taxon>
        <taxon>Dikarya</taxon>
        <taxon>Ascomycota</taxon>
        <taxon>Pezizomycotina</taxon>
        <taxon>Sordariomycetes</taxon>
        <taxon>Sordariomycetidae</taxon>
        <taxon>Sordariales</taxon>
        <taxon>Diplogelasinosporaceae</taxon>
        <taxon>Diplogelasinospora</taxon>
    </lineage>
</organism>
<evidence type="ECO:0000313" key="2">
    <source>
        <dbReference type="EMBL" id="KAK3938993.1"/>
    </source>
</evidence>
<feature type="non-terminal residue" evidence="2">
    <location>
        <position position="144"/>
    </location>
</feature>
<dbReference type="PANTHER" id="PTHR33112:SF16">
    <property type="entry name" value="HETEROKARYON INCOMPATIBILITY DOMAIN-CONTAINING PROTEIN"/>
    <property type="match status" value="1"/>
</dbReference>
<dbReference type="AlphaFoldDB" id="A0AAN6N769"/>
<evidence type="ECO:0000313" key="3">
    <source>
        <dbReference type="Proteomes" id="UP001303473"/>
    </source>
</evidence>
<proteinExistence type="predicted"/>
<feature type="domain" description="Heterokaryon incompatibility" evidence="1">
    <location>
        <begin position="63"/>
        <end position="135"/>
    </location>
</feature>
<dbReference type="PANTHER" id="PTHR33112">
    <property type="entry name" value="DOMAIN PROTEIN, PUTATIVE-RELATED"/>
    <property type="match status" value="1"/>
</dbReference>
<dbReference type="EMBL" id="MU853818">
    <property type="protein sequence ID" value="KAK3938993.1"/>
    <property type="molecule type" value="Genomic_DNA"/>
</dbReference>
<dbReference type="Pfam" id="PF06985">
    <property type="entry name" value="HET"/>
    <property type="match status" value="1"/>
</dbReference>
<evidence type="ECO:0000259" key="1">
    <source>
        <dbReference type="Pfam" id="PF06985"/>
    </source>
</evidence>
<name>A0AAN6N769_9PEZI</name>
<sequence>LPRGDDEIRLRRIREWLDDCQDNHESCPRRCSPELPTRVVDIGCAAGSPIRLKINEKGNRGQYAALSYCWGGDQPGKTTLTDLYSYTRQLSLTALPKTLIDAIRVCRGIGMRYIWIDALCIVHEDPEDKAREISRNGENLQECY</sequence>
<comment type="caution">
    <text evidence="2">The sequence shown here is derived from an EMBL/GenBank/DDBJ whole genome shotgun (WGS) entry which is preliminary data.</text>
</comment>
<gene>
    <name evidence="2" type="ORF">QBC46DRAFT_216294</name>
</gene>
<dbReference type="Proteomes" id="UP001303473">
    <property type="component" value="Unassembled WGS sequence"/>
</dbReference>